<organism evidence="4 5">
    <name type="scientific">Parablautia intestinalis</name>
    <dbReference type="NCBI Taxonomy" id="2320100"/>
    <lineage>
        <taxon>Bacteria</taxon>
        <taxon>Bacillati</taxon>
        <taxon>Bacillota</taxon>
        <taxon>Clostridia</taxon>
        <taxon>Lachnospirales</taxon>
        <taxon>Lachnospiraceae</taxon>
        <taxon>Parablautia</taxon>
    </lineage>
</organism>
<evidence type="ECO:0000313" key="4">
    <source>
        <dbReference type="EMBL" id="RKI92366.1"/>
    </source>
</evidence>
<dbReference type="InterPro" id="IPR029063">
    <property type="entry name" value="SAM-dependent_MTases_sf"/>
</dbReference>
<accession>A0A3A9AYV5</accession>
<evidence type="ECO:0000313" key="5">
    <source>
        <dbReference type="Proteomes" id="UP000280696"/>
    </source>
</evidence>
<dbReference type="PANTHER" id="PTHR22916:SF51">
    <property type="entry name" value="GLYCOSYLTRANSFERASE EPSH-RELATED"/>
    <property type="match status" value="1"/>
</dbReference>
<keyword evidence="2 4" id="KW-0808">Transferase</keyword>
<reference evidence="4 5" key="1">
    <citation type="submission" date="2018-09" db="EMBL/GenBank/DDBJ databases">
        <title>Murine metabolic-syndrome-specific gut microbial biobank.</title>
        <authorList>
            <person name="Liu C."/>
        </authorList>
    </citation>
    <scope>NUCLEOTIDE SEQUENCE [LARGE SCALE GENOMIC DNA]</scope>
    <source>
        <strain evidence="4 5">0.1xD8-82</strain>
    </source>
</reference>
<dbReference type="CDD" id="cd00761">
    <property type="entry name" value="Glyco_tranf_GTA_type"/>
    <property type="match status" value="1"/>
</dbReference>
<sequence length="404" mass="47485">MKHMDNLISVIVPIYNVDRYLRQCIESICRQTYQKLEIILVDDGSTDDSAYICDEYAEQDSRIKVLHKKNEGLVKARKDGLMLSSGQFIAYVDGDDWIEPDMYKCMYQIMESQDVDIVMCGRYEDTGDISKAIFHGVPEKRYGKEQLLDEIYPRMIVNHTFFEWGIFPSVWDKLFHRECVERFQLTVDEQIIMGEDAACTYPCLLNANSIYVVHKCLYHYRQTPTSMIKNIQNYKLERNQFQSLYHTVLQTLEKSMTIYDLREQWKKYVLFLMVPRADGLYKGYEKLNFLFPFPHVKRGSKIILYGAGTYGQRLYNYLSKTGFCKVVGWVDRNYIQLQRMGLPVNAPSFISEMQYDAIVIANMYKKSRTLLYHELSKKYPVDAIHLIDERLIFSSLTIKAFGLE</sequence>
<keyword evidence="5" id="KW-1185">Reference proteome</keyword>
<feature type="domain" description="Glycosyltransferase 2-like" evidence="3">
    <location>
        <begin position="9"/>
        <end position="136"/>
    </location>
</feature>
<dbReference type="GO" id="GO:0016757">
    <property type="term" value="F:glycosyltransferase activity"/>
    <property type="evidence" value="ECO:0007669"/>
    <property type="project" value="UniProtKB-KW"/>
</dbReference>
<gene>
    <name evidence="4" type="ORF">D7V94_06705</name>
</gene>
<evidence type="ECO:0000259" key="3">
    <source>
        <dbReference type="Pfam" id="PF00535"/>
    </source>
</evidence>
<dbReference type="SUPFAM" id="SSF53335">
    <property type="entry name" value="S-adenosyl-L-methionine-dependent methyltransferases"/>
    <property type="match status" value="1"/>
</dbReference>
<name>A0A3A9AYV5_9FIRM</name>
<dbReference type="InterPro" id="IPR001173">
    <property type="entry name" value="Glyco_trans_2-like"/>
</dbReference>
<dbReference type="Proteomes" id="UP000280696">
    <property type="component" value="Unassembled WGS sequence"/>
</dbReference>
<dbReference type="AlphaFoldDB" id="A0A3A9AYV5"/>
<dbReference type="InterPro" id="IPR029044">
    <property type="entry name" value="Nucleotide-diphossugar_trans"/>
</dbReference>
<dbReference type="Gene3D" id="3.90.550.10">
    <property type="entry name" value="Spore Coat Polysaccharide Biosynthesis Protein SpsA, Chain A"/>
    <property type="match status" value="1"/>
</dbReference>
<protein>
    <submittedName>
        <fullName evidence="4">Glycosyltransferase</fullName>
    </submittedName>
</protein>
<dbReference type="EMBL" id="RAYQ01000005">
    <property type="protein sequence ID" value="RKI92366.1"/>
    <property type="molecule type" value="Genomic_DNA"/>
</dbReference>
<comment type="caution">
    <text evidence="4">The sequence shown here is derived from an EMBL/GenBank/DDBJ whole genome shotgun (WGS) entry which is preliminary data.</text>
</comment>
<dbReference type="Gene3D" id="3.40.50.720">
    <property type="entry name" value="NAD(P)-binding Rossmann-like Domain"/>
    <property type="match status" value="1"/>
</dbReference>
<keyword evidence="1" id="KW-0328">Glycosyltransferase</keyword>
<evidence type="ECO:0000256" key="1">
    <source>
        <dbReference type="ARBA" id="ARBA00022676"/>
    </source>
</evidence>
<dbReference type="SUPFAM" id="SSF53448">
    <property type="entry name" value="Nucleotide-diphospho-sugar transferases"/>
    <property type="match status" value="1"/>
</dbReference>
<dbReference type="Pfam" id="PF00535">
    <property type="entry name" value="Glycos_transf_2"/>
    <property type="match status" value="1"/>
</dbReference>
<dbReference type="PANTHER" id="PTHR22916">
    <property type="entry name" value="GLYCOSYLTRANSFERASE"/>
    <property type="match status" value="1"/>
</dbReference>
<proteinExistence type="predicted"/>
<evidence type="ECO:0000256" key="2">
    <source>
        <dbReference type="ARBA" id="ARBA00022679"/>
    </source>
</evidence>